<dbReference type="Gene3D" id="2.60.40.790">
    <property type="match status" value="1"/>
</dbReference>
<feature type="compositionally biased region" description="Polar residues" evidence="2">
    <location>
        <begin position="93"/>
        <end position="110"/>
    </location>
</feature>
<sequence>MRSDGNPSSDAPPHSEKSPVFRNHKRSTSEYLHLPRSPLPPSRRLSFSKRHTSFHSPREVPLPSQLTGYTFPNTASNTRPNLFGSKGDDSTGLDHSSTGLLHLSPSTQLQPIPHTPARIASPDSSPDMNTSHLSGSKQPDTPDTSSATIRQQFSSHSMETQLIPAAPMFPSSLPDGHLSMQPISCLDDDSTARLPLPPQTPCNLLPRMDGSVTVASSSPSNSQSPSEASERRTLPVPPQTNAASNDLQFKHLSLSNAPIPCSPPPAYSCDNLPDGQTHPPASSFNSSLYPAPEAPVILTPPTQAERCGEDADRRAPYDSFLCHAPPPDTWIAVETSPSEYRLVVRLPGFRRDGITISTRRRRILHVVADSWEPEGGHFERRVLFGYDADLAQVRAEFDGQILRIIVPRRVPGVSWYNHQ</sequence>
<dbReference type="InterPro" id="IPR008978">
    <property type="entry name" value="HSP20-like_chaperone"/>
</dbReference>
<feature type="region of interest" description="Disordered" evidence="2">
    <location>
        <begin position="1"/>
        <end position="157"/>
    </location>
</feature>
<dbReference type="SUPFAM" id="SSF49764">
    <property type="entry name" value="HSP20-like chaperones"/>
    <property type="match status" value="1"/>
</dbReference>
<proteinExistence type="inferred from homology"/>
<dbReference type="CDD" id="cd06464">
    <property type="entry name" value="ACD_sHsps-like"/>
    <property type="match status" value="1"/>
</dbReference>
<organism evidence="4 5">
    <name type="scientific">Suillus fuscotomentosus</name>
    <dbReference type="NCBI Taxonomy" id="1912939"/>
    <lineage>
        <taxon>Eukaryota</taxon>
        <taxon>Fungi</taxon>
        <taxon>Dikarya</taxon>
        <taxon>Basidiomycota</taxon>
        <taxon>Agaricomycotina</taxon>
        <taxon>Agaricomycetes</taxon>
        <taxon>Agaricomycetidae</taxon>
        <taxon>Boletales</taxon>
        <taxon>Suillineae</taxon>
        <taxon>Suillaceae</taxon>
        <taxon>Suillus</taxon>
    </lineage>
</organism>
<feature type="compositionally biased region" description="Polar residues" evidence="2">
    <location>
        <begin position="64"/>
        <end position="80"/>
    </location>
</feature>
<accession>A0AAD4HK11</accession>
<dbReference type="PROSITE" id="PS01031">
    <property type="entry name" value="SHSP"/>
    <property type="match status" value="1"/>
</dbReference>
<evidence type="ECO:0000256" key="2">
    <source>
        <dbReference type="SAM" id="MobiDB-lite"/>
    </source>
</evidence>
<dbReference type="Proteomes" id="UP001195769">
    <property type="component" value="Unassembled WGS sequence"/>
</dbReference>
<dbReference type="EMBL" id="JABBWK010000026">
    <property type="protein sequence ID" value="KAG1900495.1"/>
    <property type="molecule type" value="Genomic_DNA"/>
</dbReference>
<evidence type="ECO:0000313" key="4">
    <source>
        <dbReference type="EMBL" id="KAG1900495.1"/>
    </source>
</evidence>
<feature type="region of interest" description="Disordered" evidence="2">
    <location>
        <begin position="267"/>
        <end position="294"/>
    </location>
</feature>
<gene>
    <name evidence="4" type="ORF">F5891DRAFT_1032141</name>
</gene>
<comment type="caution">
    <text evidence="4">The sequence shown here is derived from an EMBL/GenBank/DDBJ whole genome shotgun (WGS) entry which is preliminary data.</text>
</comment>
<dbReference type="RefSeq" id="XP_041226071.1">
    <property type="nucleotide sequence ID" value="XM_041361649.1"/>
</dbReference>
<evidence type="ECO:0000313" key="5">
    <source>
        <dbReference type="Proteomes" id="UP001195769"/>
    </source>
</evidence>
<feature type="compositionally biased region" description="Polar residues" evidence="2">
    <location>
        <begin position="122"/>
        <end position="157"/>
    </location>
</feature>
<evidence type="ECO:0000259" key="3">
    <source>
        <dbReference type="PROSITE" id="PS01031"/>
    </source>
</evidence>
<dbReference type="AlphaFoldDB" id="A0AAD4HK11"/>
<dbReference type="InterPro" id="IPR002068">
    <property type="entry name" value="A-crystallin/Hsp20_dom"/>
</dbReference>
<dbReference type="GeneID" id="64655947"/>
<comment type="similarity">
    <text evidence="1">Belongs to the small heat shock protein (HSP20) family.</text>
</comment>
<feature type="region of interest" description="Disordered" evidence="2">
    <location>
        <begin position="189"/>
        <end position="243"/>
    </location>
</feature>
<evidence type="ECO:0000256" key="1">
    <source>
        <dbReference type="PROSITE-ProRule" id="PRU00285"/>
    </source>
</evidence>
<name>A0AAD4HK11_9AGAM</name>
<protein>
    <recommendedName>
        <fullName evidence="3">SHSP domain-containing protein</fullName>
    </recommendedName>
</protein>
<keyword evidence="5" id="KW-1185">Reference proteome</keyword>
<reference evidence="4" key="1">
    <citation type="journal article" date="2020" name="New Phytol.">
        <title>Comparative genomics reveals dynamic genome evolution in host specialist ectomycorrhizal fungi.</title>
        <authorList>
            <person name="Lofgren L.A."/>
            <person name="Nguyen N.H."/>
            <person name="Vilgalys R."/>
            <person name="Ruytinx J."/>
            <person name="Liao H.L."/>
            <person name="Branco S."/>
            <person name="Kuo A."/>
            <person name="LaButti K."/>
            <person name="Lipzen A."/>
            <person name="Andreopoulos W."/>
            <person name="Pangilinan J."/>
            <person name="Riley R."/>
            <person name="Hundley H."/>
            <person name="Na H."/>
            <person name="Barry K."/>
            <person name="Grigoriev I.V."/>
            <person name="Stajich J.E."/>
            <person name="Kennedy P.G."/>
        </authorList>
    </citation>
    <scope>NUCLEOTIDE SEQUENCE</scope>
    <source>
        <strain evidence="4">FC203</strain>
    </source>
</reference>
<feature type="compositionally biased region" description="Low complexity" evidence="2">
    <location>
        <begin position="211"/>
        <end position="227"/>
    </location>
</feature>
<feature type="domain" description="SHSP" evidence="3">
    <location>
        <begin position="319"/>
        <end position="419"/>
    </location>
</feature>
<feature type="compositionally biased region" description="Polar residues" evidence="2">
    <location>
        <begin position="279"/>
        <end position="288"/>
    </location>
</feature>